<dbReference type="InterPro" id="IPR026268">
    <property type="entry name" value="RseC"/>
</dbReference>
<dbReference type="RefSeq" id="WP_148605038.1">
    <property type="nucleotide sequence ID" value="NZ_RXYB01000018.1"/>
</dbReference>
<dbReference type="Proteomes" id="UP000653358">
    <property type="component" value="Unassembled WGS sequence"/>
</dbReference>
<dbReference type="EMBL" id="WJBB01000010">
    <property type="protein sequence ID" value="MBC3797298.1"/>
    <property type="molecule type" value="Genomic_DNA"/>
</dbReference>
<name>A0ABR6WLB6_9FIRM</name>
<feature type="transmembrane region" description="Helical" evidence="1">
    <location>
        <begin position="96"/>
        <end position="119"/>
    </location>
</feature>
<dbReference type="PIRSF" id="PIRSF004923">
    <property type="entry name" value="RseC"/>
    <property type="match status" value="1"/>
</dbReference>
<gene>
    <name evidence="2" type="ORF">GH807_09580</name>
</gene>
<comment type="caution">
    <text evidence="2">The sequence shown here is derived from an EMBL/GenBank/DDBJ whole genome shotgun (WGS) entry which is preliminary data.</text>
</comment>
<feature type="transmembrane region" description="Helical" evidence="1">
    <location>
        <begin position="64"/>
        <end position="90"/>
    </location>
</feature>
<evidence type="ECO:0000313" key="3">
    <source>
        <dbReference type="Proteomes" id="UP000653358"/>
    </source>
</evidence>
<dbReference type="PANTHER" id="PTHR35867">
    <property type="entry name" value="PROTEIN RSEC"/>
    <property type="match status" value="1"/>
</dbReference>
<evidence type="ECO:0000256" key="1">
    <source>
        <dbReference type="SAM" id="Phobius"/>
    </source>
</evidence>
<keyword evidence="1" id="KW-0812">Transmembrane</keyword>
<dbReference type="PANTHER" id="PTHR35867:SF1">
    <property type="entry name" value="PROTEIN RSEC"/>
    <property type="match status" value="1"/>
</dbReference>
<keyword evidence="1" id="KW-0472">Membrane</keyword>
<keyword evidence="1" id="KW-1133">Transmembrane helix</keyword>
<keyword evidence="3" id="KW-1185">Reference proteome</keyword>
<evidence type="ECO:0000313" key="2">
    <source>
        <dbReference type="EMBL" id="MBC3797298.1"/>
    </source>
</evidence>
<dbReference type="InterPro" id="IPR007359">
    <property type="entry name" value="SigmaE_reg_RseC_MucC"/>
</dbReference>
<reference evidence="2 3" key="1">
    <citation type="journal article" date="2020" name="mSystems">
        <title>Defining Genomic and Predicted Metabolic Features of the Acetobacterium Genus.</title>
        <authorList>
            <person name="Ross D.E."/>
            <person name="Marshall C.W."/>
            <person name="Gulliver D."/>
            <person name="May H.D."/>
            <person name="Norman R.S."/>
        </authorList>
    </citation>
    <scope>NUCLEOTIDE SEQUENCE [LARGE SCALE GENOMIC DNA]</scope>
    <source>
        <strain evidence="2 3">DSM 9173</strain>
    </source>
</reference>
<proteinExistence type="predicted"/>
<organism evidence="2 3">
    <name type="scientific">Acetobacterium tundrae</name>
    <dbReference type="NCBI Taxonomy" id="132932"/>
    <lineage>
        <taxon>Bacteria</taxon>
        <taxon>Bacillati</taxon>
        <taxon>Bacillota</taxon>
        <taxon>Clostridia</taxon>
        <taxon>Eubacteriales</taxon>
        <taxon>Eubacteriaceae</taxon>
        <taxon>Acetobacterium</taxon>
    </lineage>
</organism>
<accession>A0ABR6WLB6</accession>
<protein>
    <submittedName>
        <fullName evidence="2">Siderophore-interacting protein</fullName>
    </submittedName>
</protein>
<sequence>MKQEEFGVVVEVDGSLAKVKAARHGDCENCGACPGDNAILMNVQNPISAKPGQRVTFEMQEASMVLAAFVVYFVPLLAAAAGAVLGGFVGNQLTQALVPFQIVGGIIGFGLSLIIVKAYDKAMKNDIKSLPVIVKILS</sequence>
<dbReference type="Pfam" id="PF04246">
    <property type="entry name" value="RseC_MucC"/>
    <property type="match status" value="1"/>
</dbReference>